<sequence>MNLTNVTQLGGQATYNIWSSTMIAVFCSMKLVEVVVDRMKSASNINEDERKAYESLSNSALGIFIQVVSPEILKCIIDMENPHTMWTHVKSEYHRDTPYALFLPKKPPWLFSRPLISRLQIAERIQEKVKEK</sequence>
<gene>
    <name evidence="1" type="ORF">GcM3_197021</name>
</gene>
<dbReference type="AlphaFoldDB" id="A0A420HFC4"/>
<dbReference type="Proteomes" id="UP000283383">
    <property type="component" value="Unassembled WGS sequence"/>
</dbReference>
<evidence type="ECO:0000313" key="1">
    <source>
        <dbReference type="EMBL" id="RKF56174.1"/>
    </source>
</evidence>
<evidence type="ECO:0000313" key="2">
    <source>
        <dbReference type="Proteomes" id="UP000283383"/>
    </source>
</evidence>
<keyword evidence="2" id="KW-1185">Reference proteome</keyword>
<organism evidence="1 2">
    <name type="scientific">Golovinomyces cichoracearum</name>
    <dbReference type="NCBI Taxonomy" id="62708"/>
    <lineage>
        <taxon>Eukaryota</taxon>
        <taxon>Fungi</taxon>
        <taxon>Dikarya</taxon>
        <taxon>Ascomycota</taxon>
        <taxon>Pezizomycotina</taxon>
        <taxon>Leotiomycetes</taxon>
        <taxon>Erysiphales</taxon>
        <taxon>Erysiphaceae</taxon>
        <taxon>Golovinomyces</taxon>
    </lineage>
</organism>
<accession>A0A420HFC4</accession>
<dbReference type="STRING" id="62708.A0A420HFC4"/>
<proteinExistence type="predicted"/>
<protein>
    <submittedName>
        <fullName evidence="1">Uncharacterized protein</fullName>
    </submittedName>
</protein>
<reference evidence="1 2" key="1">
    <citation type="journal article" date="2018" name="BMC Genomics">
        <title>Comparative genome analyses reveal sequence features reflecting distinct modes of host-adaptation between dicot and monocot powdery mildew.</title>
        <authorList>
            <person name="Wu Y."/>
            <person name="Ma X."/>
            <person name="Pan Z."/>
            <person name="Kale S.D."/>
            <person name="Song Y."/>
            <person name="King H."/>
            <person name="Zhang Q."/>
            <person name="Presley C."/>
            <person name="Deng X."/>
            <person name="Wei C.I."/>
            <person name="Xiao S."/>
        </authorList>
    </citation>
    <scope>NUCLEOTIDE SEQUENCE [LARGE SCALE GENOMIC DNA]</scope>
    <source>
        <strain evidence="1">UMSG3</strain>
    </source>
</reference>
<dbReference type="EMBL" id="MCBQ01019742">
    <property type="protein sequence ID" value="RKF56174.1"/>
    <property type="molecule type" value="Genomic_DNA"/>
</dbReference>
<comment type="caution">
    <text evidence="1">The sequence shown here is derived from an EMBL/GenBank/DDBJ whole genome shotgun (WGS) entry which is preliminary data.</text>
</comment>
<name>A0A420HFC4_9PEZI</name>